<evidence type="ECO:0000313" key="2">
    <source>
        <dbReference type="EMBL" id="EBW2555223.1"/>
    </source>
</evidence>
<name>A0A5W1W032_SALTI</name>
<sequence length="360" mass="42110">MEIVMKRTEKYFERKADQVLKALFGKCNLVLLTGDTVLCGKVVSELKAKSSLERKVKTPKQNTKTIYNHRSELIFEYDIEHPKFSDCKSVEVVFIERADYTYRDGDINIALDALKDKDIKVVLTSNKSRKEIAYLLKNRPMKTIEVNYLENKASKRTAANKEAIEAFDTVETFPDEIPFPEVDNDDVLSEQAINDMLNMYTEKNNTETDDLLNEISYLKSQLKEEEEISNCGRKLLEEADEFIQGLIAENKKLKEEVKEHSIDLFRLEMINDLNESDSTMYKKEYNQLKDEKEALTLRIETLEEEKNKADEDYDYIVLENMTLQSEIIGLERKIEELKKEHDEMVNSLYAELDYIIKKKR</sequence>
<organism evidence="2">
    <name type="scientific">Salmonella typhi</name>
    <dbReference type="NCBI Taxonomy" id="90370"/>
    <lineage>
        <taxon>Bacteria</taxon>
        <taxon>Pseudomonadati</taxon>
        <taxon>Pseudomonadota</taxon>
        <taxon>Gammaproteobacteria</taxon>
        <taxon>Enterobacterales</taxon>
        <taxon>Enterobacteriaceae</taxon>
        <taxon>Salmonella</taxon>
    </lineage>
</organism>
<feature type="coiled-coil region" evidence="1">
    <location>
        <begin position="236"/>
        <end position="347"/>
    </location>
</feature>
<reference evidence="2" key="1">
    <citation type="submission" date="2018-07" db="EMBL/GenBank/DDBJ databases">
        <authorList>
            <person name="Ashton P.M."/>
            <person name="Dallman T."/>
            <person name="Nair S."/>
            <person name="De Pinna E."/>
            <person name="Peters T."/>
            <person name="Grant K."/>
        </authorList>
    </citation>
    <scope>NUCLEOTIDE SEQUENCE</scope>
    <source>
        <strain evidence="2">257355</strain>
    </source>
</reference>
<proteinExistence type="predicted"/>
<evidence type="ECO:0000256" key="1">
    <source>
        <dbReference type="SAM" id="Coils"/>
    </source>
</evidence>
<protein>
    <submittedName>
        <fullName evidence="2">Uncharacterized protein</fullName>
    </submittedName>
</protein>
<dbReference type="EMBL" id="AAHHUX010000037">
    <property type="protein sequence ID" value="EBW2555223.1"/>
    <property type="molecule type" value="Genomic_DNA"/>
</dbReference>
<accession>A0A5W1W032</accession>
<keyword evidence="1" id="KW-0175">Coiled coil</keyword>
<dbReference type="AlphaFoldDB" id="A0A5W1W032"/>
<comment type="caution">
    <text evidence="2">The sequence shown here is derived from an EMBL/GenBank/DDBJ whole genome shotgun (WGS) entry which is preliminary data.</text>
</comment>
<gene>
    <name evidence="2" type="ORF">DKA88_22655</name>
</gene>